<feature type="compositionally biased region" description="Low complexity" evidence="21">
    <location>
        <begin position="203"/>
        <end position="223"/>
    </location>
</feature>
<keyword evidence="8" id="KW-0547">Nucleotide-binding</keyword>
<evidence type="ECO:0000256" key="20">
    <source>
        <dbReference type="ARBA" id="ARBA00034003"/>
    </source>
</evidence>
<evidence type="ECO:0000256" key="16">
    <source>
        <dbReference type="ARBA" id="ARBA00023204"/>
    </source>
</evidence>
<dbReference type="NCBIfam" id="TIGR02776">
    <property type="entry name" value="NHEJ_ligase_prk"/>
    <property type="match status" value="1"/>
</dbReference>
<dbReference type="GO" id="GO:0004527">
    <property type="term" value="F:exonuclease activity"/>
    <property type="evidence" value="ECO:0007669"/>
    <property type="project" value="UniProtKB-KW"/>
</dbReference>
<comment type="catalytic activity">
    <reaction evidence="20">
        <text>ATP + (deoxyribonucleotide)n-3'-hydroxyl + 5'-phospho-(deoxyribonucleotide)m = (deoxyribonucleotide)n+m + AMP + diphosphate.</text>
        <dbReference type="EC" id="6.5.1.1"/>
    </reaction>
</comment>
<keyword evidence="10" id="KW-0378">Hydrolase</keyword>
<feature type="region of interest" description="Disordered" evidence="21">
    <location>
        <begin position="1"/>
        <end position="41"/>
    </location>
</feature>
<dbReference type="GO" id="GO:0006281">
    <property type="term" value="P:DNA repair"/>
    <property type="evidence" value="ECO:0007669"/>
    <property type="project" value="UniProtKB-KW"/>
</dbReference>
<evidence type="ECO:0000256" key="21">
    <source>
        <dbReference type="SAM" id="MobiDB-lite"/>
    </source>
</evidence>
<keyword evidence="15" id="KW-0233">DNA recombination</keyword>
<dbReference type="InterPro" id="IPR012309">
    <property type="entry name" value="DNA_ligase_ATP-dep_C"/>
</dbReference>
<evidence type="ECO:0000256" key="13">
    <source>
        <dbReference type="ARBA" id="ARBA00022932"/>
    </source>
</evidence>
<dbReference type="GO" id="GO:0006310">
    <property type="term" value="P:DNA recombination"/>
    <property type="evidence" value="ECO:0007669"/>
    <property type="project" value="UniProtKB-KW"/>
</dbReference>
<dbReference type="CDD" id="cd04862">
    <property type="entry name" value="PaeLigD_Pol_like"/>
    <property type="match status" value="1"/>
</dbReference>
<dbReference type="InterPro" id="IPR012310">
    <property type="entry name" value="DNA_ligase_ATP-dep_cent"/>
</dbReference>
<evidence type="ECO:0000256" key="19">
    <source>
        <dbReference type="ARBA" id="ARBA00029943"/>
    </source>
</evidence>
<dbReference type="Gene3D" id="3.30.470.30">
    <property type="entry name" value="DNA ligase/mRNA capping enzyme"/>
    <property type="match status" value="1"/>
</dbReference>
<keyword evidence="4" id="KW-0808">Transferase</keyword>
<evidence type="ECO:0000256" key="11">
    <source>
        <dbReference type="ARBA" id="ARBA00022839"/>
    </source>
</evidence>
<evidence type="ECO:0000256" key="1">
    <source>
        <dbReference type="ARBA" id="ARBA00001936"/>
    </source>
</evidence>
<proteinExistence type="predicted"/>
<dbReference type="GO" id="GO:0003910">
    <property type="term" value="F:DNA ligase (ATP) activity"/>
    <property type="evidence" value="ECO:0007669"/>
    <property type="project" value="UniProtKB-EC"/>
</dbReference>
<organism evidence="23 24">
    <name type="scientific">Pseudomonas amygdali pv. eriobotryae</name>
    <dbReference type="NCBI Taxonomy" id="129137"/>
    <lineage>
        <taxon>Bacteria</taxon>
        <taxon>Pseudomonadati</taxon>
        <taxon>Pseudomonadota</taxon>
        <taxon>Gammaproteobacteria</taxon>
        <taxon>Pseudomonadales</taxon>
        <taxon>Pseudomonadaceae</taxon>
        <taxon>Pseudomonas</taxon>
        <taxon>Pseudomonas amygdali</taxon>
    </lineage>
</organism>
<feature type="region of interest" description="Disordered" evidence="21">
    <location>
        <begin position="203"/>
        <end position="236"/>
    </location>
</feature>
<dbReference type="GO" id="GO:0005524">
    <property type="term" value="F:ATP binding"/>
    <property type="evidence" value="ECO:0007669"/>
    <property type="project" value="UniProtKB-KW"/>
</dbReference>
<dbReference type="NCBIfam" id="TIGR02777">
    <property type="entry name" value="LigD_PE_dom"/>
    <property type="match status" value="1"/>
</dbReference>
<evidence type="ECO:0000256" key="7">
    <source>
        <dbReference type="ARBA" id="ARBA00022723"/>
    </source>
</evidence>
<dbReference type="Gene3D" id="3.90.920.10">
    <property type="entry name" value="DNA primase, PRIM domain"/>
    <property type="match status" value="1"/>
</dbReference>
<dbReference type="NCBIfam" id="NF004628">
    <property type="entry name" value="PRK05972.1"/>
    <property type="match status" value="1"/>
</dbReference>
<keyword evidence="6" id="KW-0540">Nuclease</keyword>
<evidence type="ECO:0000256" key="4">
    <source>
        <dbReference type="ARBA" id="ARBA00022679"/>
    </source>
</evidence>
<feature type="compositionally biased region" description="Polar residues" evidence="21">
    <location>
        <begin position="553"/>
        <end position="564"/>
    </location>
</feature>
<gene>
    <name evidence="23" type="ORF">ALQ86_04894</name>
</gene>
<keyword evidence="9" id="KW-0227">DNA damage</keyword>
<evidence type="ECO:0000256" key="17">
    <source>
        <dbReference type="ARBA" id="ARBA00023211"/>
    </source>
</evidence>
<comment type="caution">
    <text evidence="23">The sequence shown here is derived from an EMBL/GenBank/DDBJ whole genome shotgun (WGS) entry which is preliminary data.</text>
</comment>
<dbReference type="InterPro" id="IPR012340">
    <property type="entry name" value="NA-bd_OB-fold"/>
</dbReference>
<reference evidence="23 24" key="1">
    <citation type="submission" date="2018-08" db="EMBL/GenBank/DDBJ databases">
        <title>Recombination of ecologically and evolutionarily significant loci maintains genetic cohesion in the Pseudomonas syringae species complex.</title>
        <authorList>
            <person name="Dillon M."/>
            <person name="Thakur S."/>
            <person name="Almeida R.N.D."/>
            <person name="Weir B.S."/>
            <person name="Guttman D.S."/>
        </authorList>
    </citation>
    <scope>NUCLEOTIDE SEQUENCE [LARGE SCALE GENOMIC DNA]</scope>
    <source>
        <strain evidence="23 24">ICMP 8636</strain>
    </source>
</reference>
<dbReference type="InterPro" id="IPR014143">
    <property type="entry name" value="NHEJ_ligase_prk"/>
</dbReference>
<evidence type="ECO:0000256" key="10">
    <source>
        <dbReference type="ARBA" id="ARBA00022801"/>
    </source>
</evidence>
<dbReference type="Gene3D" id="3.30.1490.70">
    <property type="match status" value="1"/>
</dbReference>
<evidence type="ECO:0000256" key="9">
    <source>
        <dbReference type="ARBA" id="ARBA00022763"/>
    </source>
</evidence>
<evidence type="ECO:0000256" key="5">
    <source>
        <dbReference type="ARBA" id="ARBA00022695"/>
    </source>
</evidence>
<dbReference type="PROSITE" id="PS50160">
    <property type="entry name" value="DNA_LIGASE_A3"/>
    <property type="match status" value="1"/>
</dbReference>
<dbReference type="PANTHER" id="PTHR42705">
    <property type="entry name" value="BIFUNCTIONAL NON-HOMOLOGOUS END JOINING PROTEIN LIGD"/>
    <property type="match status" value="1"/>
</dbReference>
<dbReference type="Pfam" id="PF01068">
    <property type="entry name" value="DNA_ligase_A_M"/>
    <property type="match status" value="1"/>
</dbReference>
<keyword evidence="7" id="KW-0479">Metal-binding</keyword>
<evidence type="ECO:0000313" key="24">
    <source>
        <dbReference type="Proteomes" id="UP000272627"/>
    </source>
</evidence>
<dbReference type="EC" id="6.5.1.1" evidence="2"/>
<comment type="cofactor">
    <cofactor evidence="1">
        <name>Mn(2+)</name>
        <dbReference type="ChEBI" id="CHEBI:29035"/>
    </cofactor>
</comment>
<dbReference type="GO" id="GO:0003677">
    <property type="term" value="F:DNA binding"/>
    <property type="evidence" value="ECO:0007669"/>
    <property type="project" value="UniProtKB-KW"/>
</dbReference>
<keyword evidence="18" id="KW-0511">Multifunctional enzyme</keyword>
<evidence type="ECO:0000256" key="8">
    <source>
        <dbReference type="ARBA" id="ARBA00022741"/>
    </source>
</evidence>
<keyword evidence="3 23" id="KW-0436">Ligase</keyword>
<keyword evidence="17" id="KW-0464">Manganese</keyword>
<keyword evidence="13" id="KW-0239">DNA-directed DNA polymerase</keyword>
<evidence type="ECO:0000256" key="3">
    <source>
        <dbReference type="ARBA" id="ARBA00022598"/>
    </source>
</evidence>
<dbReference type="InterPro" id="IPR033651">
    <property type="entry name" value="PaeLigD_Pol-like"/>
</dbReference>
<dbReference type="InterPro" id="IPR014146">
    <property type="entry name" value="LigD_ligase_dom"/>
</dbReference>
<dbReference type="PANTHER" id="PTHR42705:SF2">
    <property type="entry name" value="BIFUNCTIONAL NON-HOMOLOGOUS END JOINING PROTEIN LIGD"/>
    <property type="match status" value="1"/>
</dbReference>
<protein>
    <recommendedName>
        <fullName evidence="2">DNA ligase (ATP)</fullName>
        <ecNumber evidence="2">6.5.1.1</ecNumber>
    </recommendedName>
    <alternativeName>
        <fullName evidence="19">NHEJ DNA polymerase</fullName>
    </alternativeName>
</protein>
<dbReference type="SUPFAM" id="SSF50249">
    <property type="entry name" value="Nucleic acid-binding proteins"/>
    <property type="match status" value="1"/>
</dbReference>
<keyword evidence="12" id="KW-0067">ATP-binding</keyword>
<name>A0A3M3AID3_PSEA0</name>
<keyword evidence="5" id="KW-0548">Nucleotidyltransferase</keyword>
<evidence type="ECO:0000256" key="14">
    <source>
        <dbReference type="ARBA" id="ARBA00023125"/>
    </source>
</evidence>
<dbReference type="NCBIfam" id="TIGR02779">
    <property type="entry name" value="NHEJ_ligase_lig"/>
    <property type="match status" value="1"/>
</dbReference>
<evidence type="ECO:0000256" key="6">
    <source>
        <dbReference type="ARBA" id="ARBA00022722"/>
    </source>
</evidence>
<dbReference type="Pfam" id="PF21686">
    <property type="entry name" value="LigD_Prim-Pol"/>
    <property type="match status" value="1"/>
</dbReference>
<dbReference type="NCBIfam" id="TIGR02778">
    <property type="entry name" value="ligD_pol"/>
    <property type="match status" value="1"/>
</dbReference>
<dbReference type="GO" id="GO:0003887">
    <property type="term" value="F:DNA-directed DNA polymerase activity"/>
    <property type="evidence" value="ECO:0007669"/>
    <property type="project" value="UniProtKB-KW"/>
</dbReference>
<evidence type="ECO:0000256" key="15">
    <source>
        <dbReference type="ARBA" id="ARBA00023172"/>
    </source>
</evidence>
<evidence type="ECO:0000259" key="22">
    <source>
        <dbReference type="PROSITE" id="PS50160"/>
    </source>
</evidence>
<dbReference type="GO" id="GO:0046872">
    <property type="term" value="F:metal ion binding"/>
    <property type="evidence" value="ECO:0007669"/>
    <property type="project" value="UniProtKB-KW"/>
</dbReference>
<keyword evidence="11" id="KW-0269">Exonuclease</keyword>
<dbReference type="Pfam" id="PF13298">
    <property type="entry name" value="LigD_N"/>
    <property type="match status" value="1"/>
</dbReference>
<dbReference type="CDD" id="cd07906">
    <property type="entry name" value="Adenylation_DNA_ligase_LigD_LigC"/>
    <property type="match status" value="1"/>
</dbReference>
<keyword evidence="14" id="KW-0238">DNA-binding</keyword>
<sequence length="876" mass="96581">MSQTETPDMAKPASEYTRKRNFAITSEPAESTRKGKSSSKAKALGFVIQKHDARNLHYDFRLELDGTLKSWAVPKGPSLDPKQKRLAVHVEDHPLDYADFEGSIPKGQYGGGDVIVWDRGVWQPHGDPQKTYEEGKLKFTLVGEKLSGDWALVRTRLTGSGSKEQWLLIKEKDAIARPAAEYDITLEQPQSVISGAHLGAGRAAPAKPKASAANEKAKAGAAKPARKPAQKKSKTVFPETLSPQLATLVDAPPAGDWLYEIKFDGYRILTRIQGDEVRLFTRNGHDWTERLPELVKALKGLKLQNSWFDGEVVVLDEQGLPDFQGLQNAFDAGNSKNILYYLFDMPFLSAEDLREVPLEQRRDALKQVLDAQRSRLLRYSDAFQAGHQDIVESAAAMGLEGVIGKRAGSVYIGKRNADWIKLKCRLRQELVIVGYTAPQGSRSAFGALLLAVNEGDEGLVYAGRVGTGFSEVTLEQLYQQLKPLQRKDSPLAKKLTSAQARGVQWVEPQLVCEAEFAQWTREGIVRQAAFVGLRSDKPASEVVREDAQPARVASQTRTQSTSAAPRSGKKTAAGKGKGKVDVAGTGISHPDRVIDSKTGTSKVELAQFYASIAEWILPYLNKRPVALLRCPEGIDGEQFFQKHAEHLAIPHIKQLDRALDPGHAALMEIDSLQALVGAAQMGAIELHTWGATRDRIETPDHFVLDLDPDPALPWRSMIEATQMVLAVLEELGLEAFLKTSGGKGMHIIVPLARQADWDTVKAFAKAIAEFVSRQLPERFTATMGPKNRVGKIFIDYLRNSRGGSTVTAYSVRARPGLPVSVPIALDELAGLKSSAQWDITNLEQRLKKLKADPWAGYSNRRKITQKMWKQLGAKRP</sequence>
<feature type="region of interest" description="Disordered" evidence="21">
    <location>
        <begin position="541"/>
        <end position="585"/>
    </location>
</feature>
<evidence type="ECO:0000256" key="2">
    <source>
        <dbReference type="ARBA" id="ARBA00012727"/>
    </source>
</evidence>
<dbReference type="EMBL" id="RBOA01000232">
    <property type="protein sequence ID" value="RMM00148.1"/>
    <property type="molecule type" value="Genomic_DNA"/>
</dbReference>
<feature type="domain" description="ATP-dependent DNA ligase family profile" evidence="22">
    <location>
        <begin position="331"/>
        <end position="423"/>
    </location>
</feature>
<keyword evidence="16" id="KW-0234">DNA repair</keyword>
<evidence type="ECO:0000256" key="12">
    <source>
        <dbReference type="ARBA" id="ARBA00022840"/>
    </source>
</evidence>
<dbReference type="InterPro" id="IPR052171">
    <property type="entry name" value="NHEJ_LigD"/>
</dbReference>
<dbReference type="CDD" id="cd07971">
    <property type="entry name" value="OBF_DNA_ligase_LigD"/>
    <property type="match status" value="1"/>
</dbReference>
<feature type="compositionally biased region" description="Basic residues" evidence="21">
    <location>
        <begin position="224"/>
        <end position="234"/>
    </location>
</feature>
<dbReference type="InterPro" id="IPR014144">
    <property type="entry name" value="LigD_PE_domain"/>
</dbReference>
<dbReference type="InterPro" id="IPR014145">
    <property type="entry name" value="LigD_pol_dom"/>
</dbReference>
<dbReference type="Proteomes" id="UP000272627">
    <property type="component" value="Unassembled WGS sequence"/>
</dbReference>
<accession>A0A3M3AID3</accession>
<evidence type="ECO:0000313" key="23">
    <source>
        <dbReference type="EMBL" id="RMM00148.1"/>
    </source>
</evidence>
<dbReference type="Pfam" id="PF04679">
    <property type="entry name" value="DNA_ligase_A_C"/>
    <property type="match status" value="1"/>
</dbReference>
<dbReference type="AlphaFoldDB" id="A0A3M3AID3"/>
<evidence type="ECO:0000256" key="18">
    <source>
        <dbReference type="ARBA" id="ARBA00023268"/>
    </source>
</evidence>
<dbReference type="Gene3D" id="2.40.50.140">
    <property type="entry name" value="Nucleic acid-binding proteins"/>
    <property type="match status" value="1"/>
</dbReference>
<dbReference type="SUPFAM" id="SSF56091">
    <property type="entry name" value="DNA ligase/mRNA capping enzyme, catalytic domain"/>
    <property type="match status" value="1"/>
</dbReference>